<gene>
    <name evidence="2" type="ORF">B0T20DRAFT_159065</name>
</gene>
<comment type="caution">
    <text evidence="2">The sequence shown here is derived from an EMBL/GenBank/DDBJ whole genome shotgun (WGS) entry which is preliminary data.</text>
</comment>
<dbReference type="Proteomes" id="UP001281003">
    <property type="component" value="Unassembled WGS sequence"/>
</dbReference>
<accession>A0AAE0PK56</accession>
<dbReference type="EMBL" id="JAUTDP010000003">
    <property type="protein sequence ID" value="KAK3401010.1"/>
    <property type="molecule type" value="Genomic_DNA"/>
</dbReference>
<dbReference type="PROSITE" id="PS51257">
    <property type="entry name" value="PROKAR_LIPOPROTEIN"/>
    <property type="match status" value="1"/>
</dbReference>
<reference evidence="2" key="2">
    <citation type="submission" date="2023-07" db="EMBL/GenBank/DDBJ databases">
        <authorList>
            <consortium name="Lawrence Berkeley National Laboratory"/>
            <person name="Haridas S."/>
            <person name="Hensen N."/>
            <person name="Bonometti L."/>
            <person name="Westerberg I."/>
            <person name="Brannstrom I.O."/>
            <person name="Guillou S."/>
            <person name="Cros-Aarteil S."/>
            <person name="Calhoun S."/>
            <person name="Kuo A."/>
            <person name="Mondo S."/>
            <person name="Pangilinan J."/>
            <person name="Riley R."/>
            <person name="LaButti K."/>
            <person name="Andreopoulos B."/>
            <person name="Lipzen A."/>
            <person name="Chen C."/>
            <person name="Yanf M."/>
            <person name="Daum C."/>
            <person name="Ng V."/>
            <person name="Clum A."/>
            <person name="Steindorff A."/>
            <person name="Ohm R."/>
            <person name="Martin F."/>
            <person name="Silar P."/>
            <person name="Natvig D."/>
            <person name="Lalanne C."/>
            <person name="Gautier V."/>
            <person name="Ament-velasquez S.L."/>
            <person name="Kruys A."/>
            <person name="Hutchinson M.I."/>
            <person name="Powell A.J."/>
            <person name="Barry K."/>
            <person name="Miller A.N."/>
            <person name="Grigoriev I.V."/>
            <person name="Debuchy R."/>
            <person name="Gladieux P."/>
            <person name="Thoren M.H."/>
            <person name="Johannesson H."/>
        </authorList>
    </citation>
    <scope>NUCLEOTIDE SEQUENCE</scope>
    <source>
        <strain evidence="2">FGSC 1904</strain>
    </source>
</reference>
<reference evidence="2" key="1">
    <citation type="journal article" date="2023" name="Mol. Phylogenet. Evol.">
        <title>Genome-scale phylogeny and comparative genomics of the fungal order Sordariales.</title>
        <authorList>
            <person name="Hensen N."/>
            <person name="Bonometti L."/>
            <person name="Westerberg I."/>
            <person name="Brannstrom I.O."/>
            <person name="Guillou S."/>
            <person name="Cros-Aarteil S."/>
            <person name="Calhoun S."/>
            <person name="Haridas S."/>
            <person name="Kuo A."/>
            <person name="Mondo S."/>
            <person name="Pangilinan J."/>
            <person name="Riley R."/>
            <person name="LaButti K."/>
            <person name="Andreopoulos B."/>
            <person name="Lipzen A."/>
            <person name="Chen C."/>
            <person name="Yan M."/>
            <person name="Daum C."/>
            <person name="Ng V."/>
            <person name="Clum A."/>
            <person name="Steindorff A."/>
            <person name="Ohm R.A."/>
            <person name="Martin F."/>
            <person name="Silar P."/>
            <person name="Natvig D.O."/>
            <person name="Lalanne C."/>
            <person name="Gautier V."/>
            <person name="Ament-Velasquez S.L."/>
            <person name="Kruys A."/>
            <person name="Hutchinson M.I."/>
            <person name="Powell A.J."/>
            <person name="Barry K."/>
            <person name="Miller A.N."/>
            <person name="Grigoriev I.V."/>
            <person name="Debuchy R."/>
            <person name="Gladieux P."/>
            <person name="Hiltunen Thoren M."/>
            <person name="Johannesson H."/>
        </authorList>
    </citation>
    <scope>NUCLEOTIDE SEQUENCE</scope>
    <source>
        <strain evidence="2">FGSC 1904</strain>
    </source>
</reference>
<dbReference type="AlphaFoldDB" id="A0AAE0PK56"/>
<proteinExistence type="predicted"/>
<evidence type="ECO:0000313" key="3">
    <source>
        <dbReference type="Proteomes" id="UP001281003"/>
    </source>
</evidence>
<feature type="region of interest" description="Disordered" evidence="1">
    <location>
        <begin position="19"/>
        <end position="45"/>
    </location>
</feature>
<feature type="compositionally biased region" description="Basic residues" evidence="1">
    <location>
        <begin position="21"/>
        <end position="40"/>
    </location>
</feature>
<evidence type="ECO:0000313" key="2">
    <source>
        <dbReference type="EMBL" id="KAK3401010.1"/>
    </source>
</evidence>
<keyword evidence="3" id="KW-1185">Reference proteome</keyword>
<protein>
    <submittedName>
        <fullName evidence="2">Uncharacterized protein</fullName>
    </submittedName>
</protein>
<organism evidence="2 3">
    <name type="scientific">Sordaria brevicollis</name>
    <dbReference type="NCBI Taxonomy" id="83679"/>
    <lineage>
        <taxon>Eukaryota</taxon>
        <taxon>Fungi</taxon>
        <taxon>Dikarya</taxon>
        <taxon>Ascomycota</taxon>
        <taxon>Pezizomycotina</taxon>
        <taxon>Sordariomycetes</taxon>
        <taxon>Sordariomycetidae</taxon>
        <taxon>Sordariales</taxon>
        <taxon>Sordariaceae</taxon>
        <taxon>Sordaria</taxon>
    </lineage>
</organism>
<evidence type="ECO:0000256" key="1">
    <source>
        <dbReference type="SAM" id="MobiDB-lite"/>
    </source>
</evidence>
<name>A0AAE0PK56_SORBR</name>
<sequence>MRSQCRDIFSFVHMTVSCRPSRPHGRGKRGSNTRKKRRTQGVRGRNSSPCFLLWLVWLHNTTSMDPPSTAARHIQTGEFFVAFITAYPVGLDLTTESCGFFPSFCCHSGSISPIFSPIHPTHPSSVALFALLLLVSSANPHIRFSLIQHRSLRLVRCPSASSHHYPGYSSLAYLILSLFCRCEAFRRDLSRVFLITLKTQFPTSGIHSIVRLAANR</sequence>